<keyword evidence="10" id="KW-1185">Reference proteome</keyword>
<evidence type="ECO:0000313" key="10">
    <source>
        <dbReference type="Proteomes" id="UP001500888"/>
    </source>
</evidence>
<protein>
    <recommendedName>
        <fullName evidence="3">2-oxo-4-hydroxy-4-carboxy-5-ureidoimidazoline decarboxylase</fullName>
        <ecNumber evidence="3">4.1.1.97</ecNumber>
    </recommendedName>
</protein>
<dbReference type="Gene3D" id="1.10.3330.10">
    <property type="entry name" value="Oxo-4-hydroxy-4-carboxy-5-ureidoimidazoline decarboxylase"/>
    <property type="match status" value="1"/>
</dbReference>
<evidence type="ECO:0000256" key="6">
    <source>
        <dbReference type="ARBA" id="ARBA00023239"/>
    </source>
</evidence>
<dbReference type="PANTHER" id="PTHR43466:SF1">
    <property type="entry name" value="2-OXO-4-HYDROXY-4-CARBOXY-5-UREIDOIMIDAZOLINE DECARBOXYLASE-RELATED"/>
    <property type="match status" value="1"/>
</dbReference>
<dbReference type="NCBIfam" id="TIGR03180">
    <property type="entry name" value="UraD_2"/>
    <property type="match status" value="1"/>
</dbReference>
<dbReference type="EC" id="4.1.1.97" evidence="3"/>
<evidence type="ECO:0000256" key="1">
    <source>
        <dbReference type="ARBA" id="ARBA00001163"/>
    </source>
</evidence>
<comment type="catalytic activity">
    <reaction evidence="1">
        <text>5-hydroxy-2-oxo-4-ureido-2,5-dihydro-1H-imidazole-5-carboxylate + H(+) = (S)-allantoin + CO2</text>
        <dbReference type="Rhea" id="RHEA:26301"/>
        <dbReference type="ChEBI" id="CHEBI:15378"/>
        <dbReference type="ChEBI" id="CHEBI:15678"/>
        <dbReference type="ChEBI" id="CHEBI:16526"/>
        <dbReference type="ChEBI" id="CHEBI:58639"/>
        <dbReference type="EC" id="4.1.1.97"/>
    </reaction>
</comment>
<gene>
    <name evidence="9" type="primary">uraD</name>
    <name evidence="9" type="ORF">GCM10022226_22920</name>
</gene>
<dbReference type="InterPro" id="IPR017595">
    <property type="entry name" value="OHCU_decarboxylase-2"/>
</dbReference>
<dbReference type="EMBL" id="BAAAZR010000003">
    <property type="protein sequence ID" value="GAA3802517.1"/>
    <property type="molecule type" value="Genomic_DNA"/>
</dbReference>
<dbReference type="Proteomes" id="UP001500888">
    <property type="component" value="Unassembled WGS sequence"/>
</dbReference>
<comment type="pathway">
    <text evidence="2">Purine metabolism; urate degradation; (S)-allantoin from urate: step 3/3.</text>
</comment>
<evidence type="ECO:0000256" key="5">
    <source>
        <dbReference type="ARBA" id="ARBA00022793"/>
    </source>
</evidence>
<proteinExistence type="predicted"/>
<dbReference type="InterPro" id="IPR036778">
    <property type="entry name" value="OHCU_decarboxylase_sf"/>
</dbReference>
<evidence type="ECO:0000256" key="3">
    <source>
        <dbReference type="ARBA" id="ARBA00012257"/>
    </source>
</evidence>
<keyword evidence="5" id="KW-0210">Decarboxylase</keyword>
<keyword evidence="6" id="KW-0456">Lyase</keyword>
<feature type="domain" description="Oxo-4-hydroxy-4-carboxy-5-ureidoimidazoline decarboxylase" evidence="8">
    <location>
        <begin position="15"/>
        <end position="167"/>
    </location>
</feature>
<dbReference type="RefSeq" id="WP_344937720.1">
    <property type="nucleotide sequence ID" value="NZ_BAAAZR010000003.1"/>
</dbReference>
<dbReference type="NCBIfam" id="NF010372">
    <property type="entry name" value="PRK13798.1"/>
    <property type="match status" value="1"/>
</dbReference>
<evidence type="ECO:0000256" key="2">
    <source>
        <dbReference type="ARBA" id="ARBA00004754"/>
    </source>
</evidence>
<sequence length="197" mass="21271">MPNVTPGRRGLAGFNALSPPRAELELLSCCASPAFAREVAARRPYDDAEGLAAAAAAAVRELSWPEVLEALAAHPRIGDRAAGASRESSWSRDEQSGTARADRRVLAELAAGNVLYEQRFGHVYLICATGLAAEEMLDRLSDRLRNDERAERAVVREELAKITRLRVAKLLAEEEEEVTAASPRAAGTAGDHGEEQR</sequence>
<accession>A0ABP7HRG3</accession>
<feature type="region of interest" description="Disordered" evidence="7">
    <location>
        <begin position="173"/>
        <end position="197"/>
    </location>
</feature>
<dbReference type="PANTHER" id="PTHR43466">
    <property type="entry name" value="2-OXO-4-HYDROXY-4-CARBOXY-5-UREIDOIMIDAZOLINE DECARBOXYLASE-RELATED"/>
    <property type="match status" value="1"/>
</dbReference>
<dbReference type="Pfam" id="PF09349">
    <property type="entry name" value="OHCU_decarbox"/>
    <property type="match status" value="1"/>
</dbReference>
<evidence type="ECO:0000259" key="8">
    <source>
        <dbReference type="Pfam" id="PF09349"/>
    </source>
</evidence>
<organism evidence="9 10">
    <name type="scientific">Sphaerisporangium flaviroseum</name>
    <dbReference type="NCBI Taxonomy" id="509199"/>
    <lineage>
        <taxon>Bacteria</taxon>
        <taxon>Bacillati</taxon>
        <taxon>Actinomycetota</taxon>
        <taxon>Actinomycetes</taxon>
        <taxon>Streptosporangiales</taxon>
        <taxon>Streptosporangiaceae</taxon>
        <taxon>Sphaerisporangium</taxon>
    </lineage>
</organism>
<dbReference type="InterPro" id="IPR018020">
    <property type="entry name" value="OHCU_decarboxylase"/>
</dbReference>
<name>A0ABP7HRG3_9ACTN</name>
<keyword evidence="4" id="KW-0659">Purine metabolism</keyword>
<reference evidence="10" key="1">
    <citation type="journal article" date="2019" name="Int. J. Syst. Evol. Microbiol.">
        <title>The Global Catalogue of Microorganisms (GCM) 10K type strain sequencing project: providing services to taxonomists for standard genome sequencing and annotation.</title>
        <authorList>
            <consortium name="The Broad Institute Genomics Platform"/>
            <consortium name="The Broad Institute Genome Sequencing Center for Infectious Disease"/>
            <person name="Wu L."/>
            <person name="Ma J."/>
        </authorList>
    </citation>
    <scope>NUCLEOTIDE SEQUENCE [LARGE SCALE GENOMIC DNA]</scope>
    <source>
        <strain evidence="10">JCM 16908</strain>
    </source>
</reference>
<evidence type="ECO:0000256" key="4">
    <source>
        <dbReference type="ARBA" id="ARBA00022631"/>
    </source>
</evidence>
<comment type="caution">
    <text evidence="9">The sequence shown here is derived from an EMBL/GenBank/DDBJ whole genome shotgun (WGS) entry which is preliminary data.</text>
</comment>
<evidence type="ECO:0000313" key="9">
    <source>
        <dbReference type="EMBL" id="GAA3802517.1"/>
    </source>
</evidence>
<dbReference type="SUPFAM" id="SSF158694">
    <property type="entry name" value="UraD-Like"/>
    <property type="match status" value="1"/>
</dbReference>
<evidence type="ECO:0000256" key="7">
    <source>
        <dbReference type="SAM" id="MobiDB-lite"/>
    </source>
</evidence>